<accession>A0AA88Z983</accession>
<dbReference type="InterPro" id="IPR009315">
    <property type="entry name" value="P_starv_induced_PsiE"/>
</dbReference>
<reference evidence="9 10" key="1">
    <citation type="submission" date="2014-06" db="EMBL/GenBank/DDBJ databases">
        <authorList>
            <person name="Bishop-Lilly K.A."/>
            <person name="Broomall S.M."/>
            <person name="Chain P.S."/>
            <person name="Chertkov O."/>
            <person name="Coyne S.R."/>
            <person name="Daligault H.E."/>
            <person name="Davenport K.W."/>
            <person name="Erkkila T."/>
            <person name="Frey K.G."/>
            <person name="Gibbons H.S."/>
            <person name="Gu W."/>
            <person name="Jaissle J."/>
            <person name="Johnson S.L."/>
            <person name="Koroleva G.I."/>
            <person name="Ladner J.T."/>
            <person name="Lo C.-C."/>
            <person name="Minogue T.D."/>
            <person name="Munk C."/>
            <person name="Palacios G.F."/>
            <person name="Redden C.L."/>
            <person name="Rosenzweig C.N."/>
            <person name="Scholz M.B."/>
            <person name="Teshima H."/>
            <person name="Xu Y."/>
        </authorList>
    </citation>
    <scope>NUCLEOTIDE SEQUENCE [LARGE SCALE GENOMIC DNA]</scope>
    <source>
        <strain evidence="9 10">DWS 37UF10B-2</strain>
    </source>
</reference>
<dbReference type="Proteomes" id="UP000029575">
    <property type="component" value="Unassembled WGS sequence"/>
</dbReference>
<evidence type="ECO:0000256" key="1">
    <source>
        <dbReference type="ARBA" id="ARBA00004429"/>
    </source>
</evidence>
<keyword evidence="5 8" id="KW-0812">Transmembrane</keyword>
<sequence length="150" mass="16647">MNTSTASADTTAERIRRRFGHFLHAAELAGLVVIGLATAFAMTQEAWKVVLAGEVSLTDLLLMFLYLEVLAMDLRYLRLGRLPVRFPLFIAMTSLARDLILRGATDSPERMLMTTFGIVLLAVGVLILSFGQHRFPADVDDVEDDVHARK</sequence>
<evidence type="ECO:0000256" key="5">
    <source>
        <dbReference type="ARBA" id="ARBA00022692"/>
    </source>
</evidence>
<dbReference type="InterPro" id="IPR020948">
    <property type="entry name" value="P_starv_induced_PsiE-like"/>
</dbReference>
<keyword evidence="7 8" id="KW-0472">Membrane</keyword>
<evidence type="ECO:0000256" key="3">
    <source>
        <dbReference type="ARBA" id="ARBA00021903"/>
    </source>
</evidence>
<name>A0AA88Z983_BURCE</name>
<dbReference type="GO" id="GO:0005886">
    <property type="term" value="C:plasma membrane"/>
    <property type="evidence" value="ECO:0007669"/>
    <property type="project" value="UniProtKB-SubCell"/>
</dbReference>
<keyword evidence="4" id="KW-1003">Cell membrane</keyword>
<comment type="caution">
    <text evidence="9">The sequence shown here is derived from an EMBL/GenBank/DDBJ whole genome shotgun (WGS) entry which is preliminary data.</text>
</comment>
<evidence type="ECO:0000313" key="10">
    <source>
        <dbReference type="Proteomes" id="UP000029575"/>
    </source>
</evidence>
<feature type="transmembrane region" description="Helical" evidence="8">
    <location>
        <begin position="112"/>
        <end position="130"/>
    </location>
</feature>
<evidence type="ECO:0000256" key="4">
    <source>
        <dbReference type="ARBA" id="ARBA00022475"/>
    </source>
</evidence>
<dbReference type="EMBL" id="JPGD01000003">
    <property type="protein sequence ID" value="KGC06638.1"/>
    <property type="molecule type" value="Genomic_DNA"/>
</dbReference>
<comment type="similarity">
    <text evidence="2">Belongs to the PsiE family.</text>
</comment>
<dbReference type="AlphaFoldDB" id="A0AA88Z983"/>
<organism evidence="9 10">
    <name type="scientific">Burkholderia cepacia</name>
    <name type="common">Pseudomonas cepacia</name>
    <dbReference type="NCBI Taxonomy" id="292"/>
    <lineage>
        <taxon>Bacteria</taxon>
        <taxon>Pseudomonadati</taxon>
        <taxon>Pseudomonadota</taxon>
        <taxon>Betaproteobacteria</taxon>
        <taxon>Burkholderiales</taxon>
        <taxon>Burkholderiaceae</taxon>
        <taxon>Burkholderia</taxon>
        <taxon>Burkholderia cepacia complex</taxon>
    </lineage>
</organism>
<dbReference type="GO" id="GO:0016036">
    <property type="term" value="P:cellular response to phosphate starvation"/>
    <property type="evidence" value="ECO:0007669"/>
    <property type="project" value="InterPro"/>
</dbReference>
<gene>
    <name evidence="9" type="ORF">DM43_4854</name>
</gene>
<evidence type="ECO:0000313" key="9">
    <source>
        <dbReference type="EMBL" id="KGC06638.1"/>
    </source>
</evidence>
<evidence type="ECO:0000256" key="8">
    <source>
        <dbReference type="SAM" id="Phobius"/>
    </source>
</evidence>
<keyword evidence="6 8" id="KW-1133">Transmembrane helix</keyword>
<dbReference type="PANTHER" id="PTHR37819">
    <property type="entry name" value="PROTEIN PSIE"/>
    <property type="match status" value="1"/>
</dbReference>
<protein>
    <recommendedName>
        <fullName evidence="3">Protein PsiE</fullName>
    </recommendedName>
</protein>
<dbReference type="Pfam" id="PF06146">
    <property type="entry name" value="PsiE"/>
    <property type="match status" value="1"/>
</dbReference>
<feature type="transmembrane region" description="Helical" evidence="8">
    <location>
        <begin position="82"/>
        <end position="100"/>
    </location>
</feature>
<feature type="transmembrane region" description="Helical" evidence="8">
    <location>
        <begin position="22"/>
        <end position="43"/>
    </location>
</feature>
<feature type="transmembrane region" description="Helical" evidence="8">
    <location>
        <begin position="49"/>
        <end position="70"/>
    </location>
</feature>
<dbReference type="PANTHER" id="PTHR37819:SF1">
    <property type="entry name" value="PROTEIN PSIE"/>
    <property type="match status" value="1"/>
</dbReference>
<dbReference type="RefSeq" id="WP_034209288.1">
    <property type="nucleotide sequence ID" value="NZ_KN150856.1"/>
</dbReference>
<evidence type="ECO:0000256" key="7">
    <source>
        <dbReference type="ARBA" id="ARBA00023136"/>
    </source>
</evidence>
<evidence type="ECO:0000256" key="2">
    <source>
        <dbReference type="ARBA" id="ARBA00005632"/>
    </source>
</evidence>
<evidence type="ECO:0000256" key="6">
    <source>
        <dbReference type="ARBA" id="ARBA00022989"/>
    </source>
</evidence>
<comment type="subcellular location">
    <subcellularLocation>
        <location evidence="1">Cell inner membrane</location>
        <topology evidence="1">Multi-pass membrane protein</topology>
    </subcellularLocation>
</comment>
<proteinExistence type="inferred from homology"/>